<evidence type="ECO:0000256" key="2">
    <source>
        <dbReference type="ARBA" id="ARBA00004906"/>
    </source>
</evidence>
<dbReference type="InterPro" id="IPR011333">
    <property type="entry name" value="SKP1/BTB/POZ_sf"/>
</dbReference>
<dbReference type="EMBL" id="JABDTM020028703">
    <property type="protein sequence ID" value="KAH0808511.1"/>
    <property type="molecule type" value="Genomic_DNA"/>
</dbReference>
<evidence type="ECO:0000256" key="3">
    <source>
        <dbReference type="ARBA" id="ARBA00009993"/>
    </source>
</evidence>
<comment type="function">
    <text evidence="10">SIII, also known as elongin, is a general transcription elongation factor that increases the RNA polymerase II transcription elongation past template-encoded arresting sites. Subunit A is transcriptionally active and its transcription activity is strongly enhanced by binding to the dimeric complex of the SIII regulatory subunits B and C (elongin BC complex). In embryonic stem cells, the elongin BC complex is recruited by EPOP to Polycomb group (PcG) target genes in order generate genomic region that display both active and repressive chromatin properties, an important feature of pluripotent stem cells.</text>
</comment>
<evidence type="ECO:0000256" key="4">
    <source>
        <dbReference type="ARBA" id="ARBA00021347"/>
    </source>
</evidence>
<accession>A0A8J6H5X5</accession>
<dbReference type="Pfam" id="PF03931">
    <property type="entry name" value="Skp1_POZ"/>
    <property type="match status" value="1"/>
</dbReference>
<evidence type="ECO:0000313" key="17">
    <source>
        <dbReference type="EMBL" id="KAH0808511.1"/>
    </source>
</evidence>
<reference evidence="17" key="1">
    <citation type="journal article" date="2020" name="J Insects Food Feed">
        <title>The yellow mealworm (Tenebrio molitor) genome: a resource for the emerging insects as food and feed industry.</title>
        <authorList>
            <person name="Eriksson T."/>
            <person name="Andere A."/>
            <person name="Kelstrup H."/>
            <person name="Emery V."/>
            <person name="Picard C."/>
        </authorList>
    </citation>
    <scope>NUCLEOTIDE SEQUENCE</scope>
    <source>
        <strain evidence="17">Stoneville</strain>
        <tissue evidence="17">Whole head</tissue>
    </source>
</reference>
<protein>
    <recommendedName>
        <fullName evidence="4">Elongin-C</fullName>
    </recommendedName>
    <alternativeName>
        <fullName evidence="11">Elongin 15 kDa subunit</fullName>
    </alternativeName>
    <alternativeName>
        <fullName evidence="12">RNA polymerase II transcription factor SIII subunit C</fullName>
    </alternativeName>
    <alternativeName>
        <fullName evidence="14">SIII p15</fullName>
    </alternativeName>
    <alternativeName>
        <fullName evidence="13">Transcription elongation factor B polypeptide 1</fullName>
    </alternativeName>
</protein>
<dbReference type="FunFam" id="3.30.710.10:FF:000016">
    <property type="entry name" value="Transcription elongation factor"/>
    <property type="match status" value="1"/>
</dbReference>
<keyword evidence="6" id="KW-0832">Ubl conjugation</keyword>
<evidence type="ECO:0000256" key="14">
    <source>
        <dbReference type="ARBA" id="ARBA00083625"/>
    </source>
</evidence>
<evidence type="ECO:0000256" key="6">
    <source>
        <dbReference type="ARBA" id="ARBA00022843"/>
    </source>
</evidence>
<evidence type="ECO:0000256" key="5">
    <source>
        <dbReference type="ARBA" id="ARBA00022786"/>
    </source>
</evidence>
<evidence type="ECO:0000313" key="18">
    <source>
        <dbReference type="Proteomes" id="UP000719412"/>
    </source>
</evidence>
<dbReference type="SUPFAM" id="SSF54695">
    <property type="entry name" value="POZ domain"/>
    <property type="match status" value="1"/>
</dbReference>
<reference evidence="17" key="2">
    <citation type="submission" date="2021-08" db="EMBL/GenBank/DDBJ databases">
        <authorList>
            <person name="Eriksson T."/>
        </authorList>
    </citation>
    <scope>NUCLEOTIDE SEQUENCE</scope>
    <source>
        <strain evidence="17">Stoneville</strain>
        <tissue evidence="17">Whole head</tissue>
    </source>
</reference>
<dbReference type="SMART" id="SM00512">
    <property type="entry name" value="Skp1"/>
    <property type="match status" value="1"/>
</dbReference>
<dbReference type="InterPro" id="IPR001232">
    <property type="entry name" value="SKP1-like"/>
</dbReference>
<dbReference type="AlphaFoldDB" id="A0A8J6H5X5"/>
<dbReference type="GO" id="GO:1990234">
    <property type="term" value="C:transferase complex"/>
    <property type="evidence" value="ECO:0007669"/>
    <property type="project" value="UniProtKB-ARBA"/>
</dbReference>
<evidence type="ECO:0000256" key="15">
    <source>
        <dbReference type="ARBA" id="ARBA00093535"/>
    </source>
</evidence>
<evidence type="ECO:0000256" key="11">
    <source>
        <dbReference type="ARBA" id="ARBA00075906"/>
    </source>
</evidence>
<feature type="domain" description="SKP1 component POZ" evidence="16">
    <location>
        <begin position="110"/>
        <end position="172"/>
    </location>
</feature>
<evidence type="ECO:0000256" key="8">
    <source>
        <dbReference type="ARBA" id="ARBA00023163"/>
    </source>
</evidence>
<evidence type="ECO:0000256" key="12">
    <source>
        <dbReference type="ARBA" id="ARBA00076689"/>
    </source>
</evidence>
<evidence type="ECO:0000256" key="10">
    <source>
        <dbReference type="ARBA" id="ARBA00054216"/>
    </source>
</evidence>
<keyword evidence="18" id="KW-1185">Reference proteome</keyword>
<name>A0A8J6H5X5_TENMO</name>
<comment type="subunit">
    <text evidence="15">Heterotrimer of an A (ELOA, ELOA2 or ELOA3P), ELOB and ELOC subunit. The elongin BC complex interacts with EPOP; leading to recruit the elongin BC complex to Polycomb group (PcG) target genes, thereby restricting excessive activity of the PRC2/EED-EZH2 complex. Component of multiple cullin-RING E3 ubiquitin-protein ligase complexes composed of Elongin BC (ELOB and ELOC), a cullin (CUL2 or CUL5), a catalytic subunit (RBX1 or RNF7/RBX2), as well as a substrate adapter protein that can be either ASB2, ASB9, ASB11, KLHDC2, KLHDC3, KLHDC10, APPBP2, FEM1A, FEM1B, FEM1C, LRR1, PCMTD1, SOCS1, SOCS2, SOCS5, SPSB1, SPSB3, ELOA, VHL, WSB1, ZYG11B or RAB40C. Interacts with TMF1. As part of the Elongin BC E3 ubiquitin ligase complex; interacts with NRBP1. May form oligomers as a KLHDC2/KLHDC3-ELOB-ELOC complex; this interaction is autoinhibitory for the E3 ligase complex as the substrate-binding site of KLHDC2/KLHDC3 is blocked in the oligomer.</text>
</comment>
<dbReference type="GO" id="GO:0005634">
    <property type="term" value="C:nucleus"/>
    <property type="evidence" value="ECO:0007669"/>
    <property type="project" value="UniProtKB-SubCell"/>
</dbReference>
<comment type="caution">
    <text evidence="17">The sequence shown here is derived from an EMBL/GenBank/DDBJ whole genome shotgun (WGS) entry which is preliminary data.</text>
</comment>
<comment type="subcellular location">
    <subcellularLocation>
        <location evidence="1">Nucleus</location>
    </subcellularLocation>
</comment>
<keyword evidence="7" id="KW-0805">Transcription regulation</keyword>
<keyword evidence="5" id="KW-0833">Ubl conjugation pathway</keyword>
<dbReference type="InterPro" id="IPR016073">
    <property type="entry name" value="Skp1_comp_POZ"/>
</dbReference>
<gene>
    <name evidence="17" type="ORF">GEV33_014281</name>
</gene>
<dbReference type="InterPro" id="IPR039948">
    <property type="entry name" value="ELC1"/>
</dbReference>
<evidence type="ECO:0000256" key="1">
    <source>
        <dbReference type="ARBA" id="ARBA00004123"/>
    </source>
</evidence>
<sequence>MRTEASVLFELKTSLAQALTVVGALTLRKHYSFHSFTFTFTIQVPLVAISQRLVIGDGADDAKTLGQSDFGFFAEFDVRYVNVRSTMSEIGEEKSQERVYGGCEGPDAMYVKLISSDGHEFIVKREHALTSGTIKAMLSGPGQFAENEANEVNFREIPSHVLQKVCMYFTYKVRYTNSSTEIPEFPIAPEIALELLMAANFLDC</sequence>
<organism evidence="17 18">
    <name type="scientific">Tenebrio molitor</name>
    <name type="common">Yellow mealworm beetle</name>
    <dbReference type="NCBI Taxonomy" id="7067"/>
    <lineage>
        <taxon>Eukaryota</taxon>
        <taxon>Metazoa</taxon>
        <taxon>Ecdysozoa</taxon>
        <taxon>Arthropoda</taxon>
        <taxon>Hexapoda</taxon>
        <taxon>Insecta</taxon>
        <taxon>Pterygota</taxon>
        <taxon>Neoptera</taxon>
        <taxon>Endopterygota</taxon>
        <taxon>Coleoptera</taxon>
        <taxon>Polyphaga</taxon>
        <taxon>Cucujiformia</taxon>
        <taxon>Tenebrionidae</taxon>
        <taxon>Tenebrio</taxon>
    </lineage>
</organism>
<dbReference type="GO" id="GO:0005737">
    <property type="term" value="C:cytoplasm"/>
    <property type="evidence" value="ECO:0007669"/>
    <property type="project" value="UniProtKB-ARBA"/>
</dbReference>
<dbReference type="Proteomes" id="UP000719412">
    <property type="component" value="Unassembled WGS sequence"/>
</dbReference>
<evidence type="ECO:0000259" key="16">
    <source>
        <dbReference type="Pfam" id="PF03931"/>
    </source>
</evidence>
<dbReference type="GO" id="GO:0140535">
    <property type="term" value="C:intracellular protein-containing complex"/>
    <property type="evidence" value="ECO:0007669"/>
    <property type="project" value="UniProtKB-ARBA"/>
</dbReference>
<keyword evidence="9" id="KW-0539">Nucleus</keyword>
<proteinExistence type="inferred from homology"/>
<dbReference type="GO" id="GO:0006511">
    <property type="term" value="P:ubiquitin-dependent protein catabolic process"/>
    <property type="evidence" value="ECO:0007669"/>
    <property type="project" value="InterPro"/>
</dbReference>
<comment type="pathway">
    <text evidence="2">Protein modification; protein ubiquitination.</text>
</comment>
<dbReference type="PANTHER" id="PTHR20648">
    <property type="entry name" value="ELONGIN-C"/>
    <property type="match status" value="1"/>
</dbReference>
<evidence type="ECO:0000256" key="9">
    <source>
        <dbReference type="ARBA" id="ARBA00023242"/>
    </source>
</evidence>
<keyword evidence="8" id="KW-0804">Transcription</keyword>
<evidence type="ECO:0000256" key="13">
    <source>
        <dbReference type="ARBA" id="ARBA00080440"/>
    </source>
</evidence>
<comment type="similarity">
    <text evidence="3">Belongs to the SKP1 family.</text>
</comment>
<dbReference type="CDD" id="cd18321">
    <property type="entry name" value="BTB_POZ_EloC"/>
    <property type="match status" value="1"/>
</dbReference>
<evidence type="ECO:0000256" key="7">
    <source>
        <dbReference type="ARBA" id="ARBA00023015"/>
    </source>
</evidence>
<dbReference type="Gene3D" id="3.30.710.10">
    <property type="entry name" value="Potassium Channel Kv1.1, Chain A"/>
    <property type="match status" value="1"/>
</dbReference>